<reference evidence="2 3" key="1">
    <citation type="submission" date="2016-10" db="EMBL/GenBank/DDBJ databases">
        <authorList>
            <person name="de Groot N.N."/>
        </authorList>
    </citation>
    <scope>NUCLEOTIDE SEQUENCE [LARGE SCALE GENOMIC DNA]</scope>
    <source>
        <strain evidence="2 3">DSM 43357</strain>
    </source>
</reference>
<organism evidence="2 3">
    <name type="scientific">Nonomuraea pusilla</name>
    <dbReference type="NCBI Taxonomy" id="46177"/>
    <lineage>
        <taxon>Bacteria</taxon>
        <taxon>Bacillati</taxon>
        <taxon>Actinomycetota</taxon>
        <taxon>Actinomycetes</taxon>
        <taxon>Streptosporangiales</taxon>
        <taxon>Streptosporangiaceae</taxon>
        <taxon>Nonomuraea</taxon>
    </lineage>
</organism>
<feature type="compositionally biased region" description="Basic residues" evidence="1">
    <location>
        <begin position="1"/>
        <end position="11"/>
    </location>
</feature>
<protein>
    <submittedName>
        <fullName evidence="2">Uncharacterized protein</fullName>
    </submittedName>
</protein>
<dbReference type="AlphaFoldDB" id="A0A1H8GJ89"/>
<accession>A0A1H8GJ89</accession>
<sequence>MRVRSSTKKSGKNLPGRDVPARKQVPMPRMPQRPVAPPRRIPSKGR</sequence>
<proteinExistence type="predicted"/>
<name>A0A1H8GJ89_9ACTN</name>
<evidence type="ECO:0000313" key="3">
    <source>
        <dbReference type="Proteomes" id="UP000198953"/>
    </source>
</evidence>
<feature type="compositionally biased region" description="Pro residues" evidence="1">
    <location>
        <begin position="28"/>
        <end position="40"/>
    </location>
</feature>
<dbReference type="EMBL" id="FOBF01000026">
    <property type="protein sequence ID" value="SEN43378.1"/>
    <property type="molecule type" value="Genomic_DNA"/>
</dbReference>
<dbReference type="Proteomes" id="UP000198953">
    <property type="component" value="Unassembled WGS sequence"/>
</dbReference>
<gene>
    <name evidence="2" type="ORF">SAMN05660976_07565</name>
</gene>
<evidence type="ECO:0000256" key="1">
    <source>
        <dbReference type="SAM" id="MobiDB-lite"/>
    </source>
</evidence>
<feature type="region of interest" description="Disordered" evidence="1">
    <location>
        <begin position="1"/>
        <end position="46"/>
    </location>
</feature>
<keyword evidence="3" id="KW-1185">Reference proteome</keyword>
<evidence type="ECO:0000313" key="2">
    <source>
        <dbReference type="EMBL" id="SEN43378.1"/>
    </source>
</evidence>
<dbReference type="RefSeq" id="WP_176573437.1">
    <property type="nucleotide sequence ID" value="NZ_BBZG01000002.1"/>
</dbReference>